<keyword evidence="12" id="KW-1185">Reference proteome</keyword>
<accession>A0ABM1RUD1</accession>
<evidence type="ECO:0000256" key="3">
    <source>
        <dbReference type="ARBA" id="ARBA00022729"/>
    </source>
</evidence>
<dbReference type="RefSeq" id="XP_022234986.1">
    <property type="nucleotide sequence ID" value="XM_022379278.1"/>
</dbReference>
<gene>
    <name evidence="13" type="primary">LOC111083056</name>
</gene>
<keyword evidence="9" id="KW-0325">Glycoprotein</keyword>
<keyword evidence="8" id="KW-0472">Membrane</keyword>
<name>A0ABM1RUD1_LIMPO</name>
<feature type="compositionally biased region" description="Polar residues" evidence="10">
    <location>
        <begin position="123"/>
        <end position="139"/>
    </location>
</feature>
<dbReference type="Pfam" id="PF19699">
    <property type="entry name" value="CLSTN_C"/>
    <property type="match status" value="1"/>
</dbReference>
<sequence>CNKEVQIIYGADKIHSYVLILRQILYLNRKPAYYLNRTFKLVCSELNDHFVSNDYMQMQTVIHPHAEPNHELENHIDPITIVHAQINKQKVDIHHLKLKSTPSFWKIEKLLPSLLQSQPPSSNNEVNTEGSVVTQSQMDSDSEEVESESVEVQHKKFQDLNWTFVYALSISLLK</sequence>
<evidence type="ECO:0000256" key="4">
    <source>
        <dbReference type="ARBA" id="ARBA00022737"/>
    </source>
</evidence>
<keyword evidence="7" id="KW-1133">Transmembrane helix</keyword>
<dbReference type="GeneID" id="111083056"/>
<protein>
    <submittedName>
        <fullName evidence="13">Uncharacterized protein LOC111083056</fullName>
    </submittedName>
</protein>
<evidence type="ECO:0000259" key="11">
    <source>
        <dbReference type="Pfam" id="PF19699"/>
    </source>
</evidence>
<evidence type="ECO:0000313" key="13">
    <source>
        <dbReference type="RefSeq" id="XP_022234986.1"/>
    </source>
</evidence>
<organism evidence="12 13">
    <name type="scientific">Limulus polyphemus</name>
    <name type="common">Atlantic horseshoe crab</name>
    <dbReference type="NCBI Taxonomy" id="6850"/>
    <lineage>
        <taxon>Eukaryota</taxon>
        <taxon>Metazoa</taxon>
        <taxon>Ecdysozoa</taxon>
        <taxon>Arthropoda</taxon>
        <taxon>Chelicerata</taxon>
        <taxon>Merostomata</taxon>
        <taxon>Xiphosura</taxon>
        <taxon>Limulidae</taxon>
        <taxon>Limulus</taxon>
    </lineage>
</organism>
<keyword evidence="6" id="KW-0130">Cell adhesion</keyword>
<evidence type="ECO:0000256" key="10">
    <source>
        <dbReference type="SAM" id="MobiDB-lite"/>
    </source>
</evidence>
<feature type="region of interest" description="Disordered" evidence="10">
    <location>
        <begin position="116"/>
        <end position="147"/>
    </location>
</feature>
<feature type="non-terminal residue" evidence="13">
    <location>
        <position position="1"/>
    </location>
</feature>
<keyword evidence="4" id="KW-0677">Repeat</keyword>
<evidence type="ECO:0000256" key="7">
    <source>
        <dbReference type="ARBA" id="ARBA00022989"/>
    </source>
</evidence>
<evidence type="ECO:0000256" key="5">
    <source>
        <dbReference type="ARBA" id="ARBA00022837"/>
    </source>
</evidence>
<evidence type="ECO:0000256" key="9">
    <source>
        <dbReference type="ARBA" id="ARBA00023180"/>
    </source>
</evidence>
<evidence type="ECO:0000256" key="6">
    <source>
        <dbReference type="ARBA" id="ARBA00022889"/>
    </source>
</evidence>
<evidence type="ECO:0000256" key="2">
    <source>
        <dbReference type="ARBA" id="ARBA00022692"/>
    </source>
</evidence>
<evidence type="ECO:0000256" key="8">
    <source>
        <dbReference type="ARBA" id="ARBA00023136"/>
    </source>
</evidence>
<keyword evidence="3" id="KW-0732">Signal</keyword>
<feature type="domain" description="Calsyntenin C-terminal" evidence="11">
    <location>
        <begin position="7"/>
        <end position="94"/>
    </location>
</feature>
<proteinExistence type="predicted"/>
<evidence type="ECO:0000256" key="1">
    <source>
        <dbReference type="ARBA" id="ARBA00004479"/>
    </source>
</evidence>
<keyword evidence="5" id="KW-0106">Calcium</keyword>
<dbReference type="InterPro" id="IPR045588">
    <property type="entry name" value="CLSTN_C"/>
</dbReference>
<keyword evidence="2" id="KW-0812">Transmembrane</keyword>
<dbReference type="PANTHER" id="PTHR14139">
    <property type="entry name" value="CALSYNTENIN"/>
    <property type="match status" value="1"/>
</dbReference>
<dbReference type="Proteomes" id="UP000694941">
    <property type="component" value="Unplaced"/>
</dbReference>
<comment type="subcellular location">
    <subcellularLocation>
        <location evidence="1">Membrane</location>
        <topology evidence="1">Single-pass type I membrane protein</topology>
    </subcellularLocation>
</comment>
<reference evidence="13" key="1">
    <citation type="submission" date="2025-08" db="UniProtKB">
        <authorList>
            <consortium name="RefSeq"/>
        </authorList>
    </citation>
    <scope>IDENTIFICATION</scope>
    <source>
        <tissue evidence="13">Muscle</tissue>
    </source>
</reference>
<dbReference type="PANTHER" id="PTHR14139:SF2">
    <property type="entry name" value="CALSYNTENIN-1"/>
    <property type="match status" value="1"/>
</dbReference>
<evidence type="ECO:0000313" key="12">
    <source>
        <dbReference type="Proteomes" id="UP000694941"/>
    </source>
</evidence>